<dbReference type="PATRIC" id="fig|1675527.3.peg.3077"/>
<protein>
    <submittedName>
        <fullName evidence="2">Putative lipoprotein</fullName>
    </submittedName>
</protein>
<proteinExistence type="predicted"/>
<dbReference type="SUPFAM" id="SSF159501">
    <property type="entry name" value="EreA/ChaN-like"/>
    <property type="match status" value="1"/>
</dbReference>
<evidence type="ECO:0000313" key="2">
    <source>
        <dbReference type="EMBL" id="KMW57972.1"/>
    </source>
</evidence>
<gene>
    <name evidence="2" type="ORF">AIOL_002940</name>
</gene>
<dbReference type="STRING" id="1675527.AIOL_002940"/>
<dbReference type="AlphaFoldDB" id="A0A0J9E5E8"/>
<organism evidence="2 3">
    <name type="scientific">Candidatus Rhodobacter oscarellae</name>
    <dbReference type="NCBI Taxonomy" id="1675527"/>
    <lineage>
        <taxon>Bacteria</taxon>
        <taxon>Pseudomonadati</taxon>
        <taxon>Pseudomonadota</taxon>
        <taxon>Alphaproteobacteria</taxon>
        <taxon>Rhodobacterales</taxon>
        <taxon>Rhodobacter group</taxon>
        <taxon>Rhodobacter</taxon>
    </lineage>
</organism>
<reference evidence="2 3" key="1">
    <citation type="submission" date="2015-06" db="EMBL/GenBank/DDBJ databases">
        <title>Draft genome sequence of an Alphaproteobacteria species associated to the Mediterranean sponge Oscarella lobularis.</title>
        <authorList>
            <person name="Jourda C."/>
            <person name="Santini S."/>
            <person name="Claverie J.-M."/>
        </authorList>
    </citation>
    <scope>NUCLEOTIDE SEQUENCE [LARGE SCALE GENOMIC DNA]</scope>
    <source>
        <strain evidence="2">IGS</strain>
    </source>
</reference>
<dbReference type="EMBL" id="LFTY01000002">
    <property type="protein sequence ID" value="KMW57972.1"/>
    <property type="molecule type" value="Genomic_DNA"/>
</dbReference>
<dbReference type="InterPro" id="IPR007314">
    <property type="entry name" value="Cofac_haem-bd_dom"/>
</dbReference>
<dbReference type="Pfam" id="PF04187">
    <property type="entry name" value="Cofac_haem_bdg"/>
    <property type="match status" value="1"/>
</dbReference>
<evidence type="ECO:0000259" key="1">
    <source>
        <dbReference type="Pfam" id="PF04187"/>
    </source>
</evidence>
<dbReference type="Proteomes" id="UP000037178">
    <property type="component" value="Unassembled WGS sequence"/>
</dbReference>
<dbReference type="Gene3D" id="3.40.50.11550">
    <property type="match status" value="2"/>
</dbReference>
<keyword evidence="3" id="KW-1185">Reference proteome</keyword>
<name>A0A0J9E5E8_9RHOB</name>
<feature type="domain" description="Haem-binding uptake Tiki superfamily ChaN" evidence="1">
    <location>
        <begin position="25"/>
        <end position="220"/>
    </location>
</feature>
<sequence>MAASCLCAGPADARDERIDQNRLSALPPADVVLLGEVHDNPLHHENQATAVAALRPAALVFEMFTEAQALALRPEMLVDQAALEQALGWEESGWPDFDLYFPIFEGAPGAAVFGGGAPHEAARAAVGEGAEAAFGAAGTIFGLDLALDDRERSKREAMQMAAHCDALPPEMMRGMVEAQRLRDAVLARAVIAAFQDTGGPVAVITGNGHARNDWGVPRMLRRAAPELRVLTVGQLETAPERSAPFDLWLVSDAPERADPCAAFNKD</sequence>
<dbReference type="CDD" id="cd14727">
    <property type="entry name" value="ChanN-like"/>
    <property type="match status" value="1"/>
</dbReference>
<evidence type="ECO:0000313" key="3">
    <source>
        <dbReference type="Proteomes" id="UP000037178"/>
    </source>
</evidence>
<accession>A0A0J9E5E8</accession>
<comment type="caution">
    <text evidence="2">The sequence shown here is derived from an EMBL/GenBank/DDBJ whole genome shotgun (WGS) entry which is preliminary data.</text>
</comment>
<keyword evidence="2" id="KW-0449">Lipoprotein</keyword>
<dbReference type="RefSeq" id="WP_235439037.1">
    <property type="nucleotide sequence ID" value="NZ_LFTY01000002.1"/>
</dbReference>